<keyword evidence="3" id="KW-0732">Signal</keyword>
<name>A0ABV9GM15_9BACL</name>
<keyword evidence="2" id="KW-0813">Transport</keyword>
<dbReference type="CDD" id="cd13585">
    <property type="entry name" value="PBP2_TMBP_like"/>
    <property type="match status" value="1"/>
</dbReference>
<protein>
    <submittedName>
        <fullName evidence="4">ABC transporter substrate-binding protein</fullName>
    </submittedName>
</protein>
<keyword evidence="5" id="KW-1185">Reference proteome</keyword>
<evidence type="ECO:0000256" key="2">
    <source>
        <dbReference type="ARBA" id="ARBA00022448"/>
    </source>
</evidence>
<comment type="similarity">
    <text evidence="1">Belongs to the bacterial solute-binding protein 1 family.</text>
</comment>
<dbReference type="Pfam" id="PF01547">
    <property type="entry name" value="SBP_bac_1"/>
    <property type="match status" value="1"/>
</dbReference>
<dbReference type="PANTHER" id="PTHR30061">
    <property type="entry name" value="MALTOSE-BINDING PERIPLASMIC PROTEIN"/>
    <property type="match status" value="1"/>
</dbReference>
<dbReference type="RefSeq" id="WP_376845214.1">
    <property type="nucleotide sequence ID" value="NZ_JBHSFW010000001.1"/>
</dbReference>
<organism evidence="4 5">
    <name type="scientific">Camelliibacillus cellulosilyticus</name>
    <dbReference type="NCBI Taxonomy" id="2174486"/>
    <lineage>
        <taxon>Bacteria</taxon>
        <taxon>Bacillati</taxon>
        <taxon>Bacillota</taxon>
        <taxon>Bacilli</taxon>
        <taxon>Bacillales</taxon>
        <taxon>Sporolactobacillaceae</taxon>
        <taxon>Camelliibacillus</taxon>
    </lineage>
</organism>
<evidence type="ECO:0000313" key="5">
    <source>
        <dbReference type="Proteomes" id="UP001596022"/>
    </source>
</evidence>
<evidence type="ECO:0000313" key="4">
    <source>
        <dbReference type="EMBL" id="MFC4618214.1"/>
    </source>
</evidence>
<reference evidence="5" key="1">
    <citation type="journal article" date="2019" name="Int. J. Syst. Evol. Microbiol.">
        <title>The Global Catalogue of Microorganisms (GCM) 10K type strain sequencing project: providing services to taxonomists for standard genome sequencing and annotation.</title>
        <authorList>
            <consortium name="The Broad Institute Genomics Platform"/>
            <consortium name="The Broad Institute Genome Sequencing Center for Infectious Disease"/>
            <person name="Wu L."/>
            <person name="Ma J."/>
        </authorList>
    </citation>
    <scope>NUCLEOTIDE SEQUENCE [LARGE SCALE GENOMIC DNA]</scope>
    <source>
        <strain evidence="5">CGMCC 1.16306</strain>
    </source>
</reference>
<dbReference type="Proteomes" id="UP001596022">
    <property type="component" value="Unassembled WGS sequence"/>
</dbReference>
<dbReference type="Gene3D" id="3.40.190.10">
    <property type="entry name" value="Periplasmic binding protein-like II"/>
    <property type="match status" value="1"/>
</dbReference>
<gene>
    <name evidence="4" type="ORF">ACFO4N_05665</name>
</gene>
<proteinExistence type="inferred from homology"/>
<dbReference type="PANTHER" id="PTHR30061:SF50">
    <property type="entry name" value="MALTOSE_MALTODEXTRIN-BINDING PERIPLASMIC PROTEIN"/>
    <property type="match status" value="1"/>
</dbReference>
<sequence length="421" mass="46578">MKVWKTLIVLLLTLILVVPLGACSSSKSGGDSKDVVTLKFWDFHTDAEKKFFQDLVKEYNASHPNVKIEMASFNQSDYTTTKLPVAFANNEGPDIFMVSPGGFTKFAQSGILADLNPYFKDGVKEDFLPSSIDAVTYKGKVLALPFEMELLGLYYNKQMLKDAHVEVPKTWDELQAAAKKLTTDQHAGIVLPTDKEPYLNFLWYPFLWQQGEDVVSKDGKKATFNTPEVAKALDFWGSFFQKGYAPSKLQIGPTDIGNLGTGKTAMQICGTWAIPVLENKYKNVDVGLAPLPIPDGGKPATDAGGWKLAVSAKSKHVKEAADFVMWAFGSDKSRPLKWTTEVKFAYPARKSVIEAGKSVYDKGLRKVFTEEIYDTAIPEPRYNPEIVDAVGESLQQVMFSKAKGSEVAKETNKKIQAALNK</sequence>
<accession>A0ABV9GM15</accession>
<comment type="caution">
    <text evidence="4">The sequence shown here is derived from an EMBL/GenBank/DDBJ whole genome shotgun (WGS) entry which is preliminary data.</text>
</comment>
<dbReference type="InterPro" id="IPR006059">
    <property type="entry name" value="SBP"/>
</dbReference>
<evidence type="ECO:0000256" key="3">
    <source>
        <dbReference type="ARBA" id="ARBA00022729"/>
    </source>
</evidence>
<evidence type="ECO:0000256" key="1">
    <source>
        <dbReference type="ARBA" id="ARBA00008520"/>
    </source>
</evidence>
<dbReference type="EMBL" id="JBHSFW010000001">
    <property type="protein sequence ID" value="MFC4618214.1"/>
    <property type="molecule type" value="Genomic_DNA"/>
</dbReference>
<dbReference type="SUPFAM" id="SSF53850">
    <property type="entry name" value="Periplasmic binding protein-like II"/>
    <property type="match status" value="1"/>
</dbReference>